<proteinExistence type="predicted"/>
<feature type="transmembrane region" description="Helical" evidence="1">
    <location>
        <begin position="121"/>
        <end position="140"/>
    </location>
</feature>
<feature type="chain" id="PRO_5034803947" evidence="2">
    <location>
        <begin position="31"/>
        <end position="290"/>
    </location>
</feature>
<protein>
    <submittedName>
        <fullName evidence="3">Uncharacterized protein</fullName>
    </submittedName>
</protein>
<evidence type="ECO:0000313" key="4">
    <source>
        <dbReference type="Proteomes" id="UP000664132"/>
    </source>
</evidence>
<feature type="signal peptide" evidence="2">
    <location>
        <begin position="1"/>
        <end position="30"/>
    </location>
</feature>
<gene>
    <name evidence="3" type="ORF">IFR04_015768</name>
</gene>
<evidence type="ECO:0000256" key="1">
    <source>
        <dbReference type="SAM" id="Phobius"/>
    </source>
</evidence>
<comment type="caution">
    <text evidence="3">The sequence shown here is derived from an EMBL/GenBank/DDBJ whole genome shotgun (WGS) entry which is preliminary data.</text>
</comment>
<keyword evidence="1" id="KW-1133">Transmembrane helix</keyword>
<reference evidence="3" key="1">
    <citation type="submission" date="2021-02" db="EMBL/GenBank/DDBJ databases">
        <title>Genome sequence Cadophora malorum strain M34.</title>
        <authorList>
            <person name="Stefanovic E."/>
            <person name="Vu D."/>
            <person name="Scully C."/>
            <person name="Dijksterhuis J."/>
            <person name="Roader J."/>
            <person name="Houbraken J."/>
        </authorList>
    </citation>
    <scope>NUCLEOTIDE SEQUENCE</scope>
    <source>
        <strain evidence="3">M34</strain>
    </source>
</reference>
<dbReference type="OrthoDB" id="3552888at2759"/>
<name>A0A8H7T2J1_9HELO</name>
<keyword evidence="1" id="KW-0472">Membrane</keyword>
<dbReference type="PANTHER" id="PTHR35605:SF1">
    <property type="entry name" value="ECP2 EFFECTOR PROTEIN DOMAIN-CONTAINING PROTEIN-RELATED"/>
    <property type="match status" value="1"/>
</dbReference>
<keyword evidence="4" id="KW-1185">Reference proteome</keyword>
<sequence length="290" mass="32170">MYPTAPFHTFFLLAFTILFLACSSVVTGTAEDFQIAEGEVLPSGFEYTPRHMTGTIGEIALNHTGTIEEILAQVTTENPGFKVEDALTVGGPTINTLDNLAKVISTSSTRNCKHALLQSHIHYLLLTLTFLLLINTALAVPSGSLHPLQDEIEGNRITNKTADFSTTDVVAARYEQTKSDFYCYPFSGQPTWRPAEARYIRDGIAYLQRVTALCWVDGHKCSRISCSYKSAISLCNVTPVRKGLSCSYMTSYAQDILDRCTYNVGLMRFVGGQYWDTEGYNINVYRDTSC</sequence>
<dbReference type="EMBL" id="JAFJYH010000522">
    <property type="protein sequence ID" value="KAG4411096.1"/>
    <property type="molecule type" value="Genomic_DNA"/>
</dbReference>
<keyword evidence="2" id="KW-0732">Signal</keyword>
<keyword evidence="1" id="KW-0812">Transmembrane</keyword>
<dbReference type="Proteomes" id="UP000664132">
    <property type="component" value="Unassembled WGS sequence"/>
</dbReference>
<organism evidence="3 4">
    <name type="scientific">Cadophora malorum</name>
    <dbReference type="NCBI Taxonomy" id="108018"/>
    <lineage>
        <taxon>Eukaryota</taxon>
        <taxon>Fungi</taxon>
        <taxon>Dikarya</taxon>
        <taxon>Ascomycota</taxon>
        <taxon>Pezizomycotina</taxon>
        <taxon>Leotiomycetes</taxon>
        <taxon>Helotiales</taxon>
        <taxon>Ploettnerulaceae</taxon>
        <taxon>Cadophora</taxon>
    </lineage>
</organism>
<dbReference type="AlphaFoldDB" id="A0A8H7T2J1"/>
<evidence type="ECO:0000313" key="3">
    <source>
        <dbReference type="EMBL" id="KAG4411096.1"/>
    </source>
</evidence>
<accession>A0A8H7T2J1</accession>
<evidence type="ECO:0000256" key="2">
    <source>
        <dbReference type="SAM" id="SignalP"/>
    </source>
</evidence>
<dbReference type="PANTHER" id="PTHR35605">
    <property type="entry name" value="ECP2 EFFECTOR PROTEIN DOMAIN-CONTAINING PROTEIN-RELATED"/>
    <property type="match status" value="1"/>
</dbReference>